<accession>A0A096CKK2</accession>
<dbReference type="AlphaFoldDB" id="A0A096CKK2"/>
<gene>
    <name evidence="2" type="ORF">HMPREF9460_02052</name>
</gene>
<evidence type="ECO:0000313" key="2">
    <source>
        <dbReference type="EMBL" id="KGF55317.1"/>
    </source>
</evidence>
<dbReference type="eggNOG" id="COG4227">
    <property type="taxonomic scope" value="Bacteria"/>
</dbReference>
<proteinExistence type="predicted"/>
<organism evidence="2 3">
    <name type="scientific">Flavonifractor plautii 1_3_50AFAA</name>
    <dbReference type="NCBI Taxonomy" id="742738"/>
    <lineage>
        <taxon>Bacteria</taxon>
        <taxon>Bacillati</taxon>
        <taxon>Bacillota</taxon>
        <taxon>Clostridia</taxon>
        <taxon>Eubacteriales</taxon>
        <taxon>Oscillospiraceae</taxon>
        <taxon>Flavonifractor</taxon>
    </lineage>
</organism>
<dbReference type="HOGENOM" id="CLU_012069_2_0_9"/>
<dbReference type="Proteomes" id="UP000029585">
    <property type="component" value="Unassembled WGS sequence"/>
</dbReference>
<evidence type="ECO:0000256" key="1">
    <source>
        <dbReference type="SAM" id="MobiDB-lite"/>
    </source>
</evidence>
<reference evidence="2 3" key="1">
    <citation type="submission" date="2011-08" db="EMBL/GenBank/DDBJ databases">
        <title>The Genome Sequence of Clostridium orbiscindens 1_3_50AFAA.</title>
        <authorList>
            <consortium name="The Broad Institute Genome Sequencing Platform"/>
            <person name="Earl A."/>
            <person name="Ward D."/>
            <person name="Feldgarden M."/>
            <person name="Gevers D."/>
            <person name="Daigneault M."/>
            <person name="Strauss J."/>
            <person name="Allen-Vercoe E."/>
            <person name="Young S.K."/>
            <person name="Zeng Q."/>
            <person name="Gargeya S."/>
            <person name="Fitzgerald M."/>
            <person name="Haas B."/>
            <person name="Abouelleil A."/>
            <person name="Alvarado L."/>
            <person name="Arachchi H.M."/>
            <person name="Berlin A."/>
            <person name="Brown A."/>
            <person name="Chapman S.B."/>
            <person name="Chen Z."/>
            <person name="Dunbar C."/>
            <person name="Freedman E."/>
            <person name="Gearin G."/>
            <person name="Gellesch M."/>
            <person name="Goldberg J."/>
            <person name="Griggs A."/>
            <person name="Gujja S."/>
            <person name="Heiman D."/>
            <person name="Howarth C."/>
            <person name="Larson L."/>
            <person name="Lui A."/>
            <person name="MacDonald P.J.P."/>
            <person name="Montmayeur A."/>
            <person name="Murphy C."/>
            <person name="Neiman D."/>
            <person name="Pearson M."/>
            <person name="Priest M."/>
            <person name="Roberts A."/>
            <person name="Saif S."/>
            <person name="Shea T."/>
            <person name="Shenoy N."/>
            <person name="Sisk P."/>
            <person name="Stolte C."/>
            <person name="Sykes S."/>
            <person name="Wortman J."/>
            <person name="Nusbaum C."/>
            <person name="Birren B."/>
        </authorList>
    </citation>
    <scope>NUCLEOTIDE SEQUENCE [LARGE SCALE GENOMIC DNA]</scope>
    <source>
        <strain evidence="2 3">1_3_50AFAA</strain>
    </source>
</reference>
<evidence type="ECO:0008006" key="4">
    <source>
        <dbReference type="Google" id="ProtNLM"/>
    </source>
</evidence>
<dbReference type="RefSeq" id="WP_009258142.1">
    <property type="nucleotide sequence ID" value="NZ_KN174163.1"/>
</dbReference>
<evidence type="ECO:0000313" key="3">
    <source>
        <dbReference type="Proteomes" id="UP000029585"/>
    </source>
</evidence>
<feature type="region of interest" description="Disordered" evidence="1">
    <location>
        <begin position="1"/>
        <end position="31"/>
    </location>
</feature>
<sequence length="307" mass="34923">MNNFDDLFEQQPQKEAALQKPEGQKERPKRQWWQIREEKQRKEAYASLDKIFGAFAEGNGNMEAYLDVQSRFPFHSARNALLIGAQCPQAQRVGGYKEWTAQGIEILEEEKRLPIIILEPGKAYRRDDGSIGQNFYAKEVYDISQTSAQGQYQPQVTYDDRLLLKGLIASSPMQIRAVDELPQGRGAVFSEEQNAILVKKGMDAPDIFRCVSLEIANVQLARNNEGYSREADGYKAYAVSYMLCKRYGIEAKGYDIGRLNSVFKGQDPREDVPAALSDMRETFKSLNGRMARAMGLTRDTKQKEPER</sequence>
<dbReference type="PATRIC" id="fig|742738.3.peg.2104"/>
<keyword evidence="3" id="KW-1185">Reference proteome</keyword>
<comment type="caution">
    <text evidence="2">The sequence shown here is derived from an EMBL/GenBank/DDBJ whole genome shotgun (WGS) entry which is preliminary data.</text>
</comment>
<name>A0A096CKK2_FLAPL</name>
<protein>
    <recommendedName>
        <fullName evidence="4">DUF1738 domain-containing protein</fullName>
    </recommendedName>
</protein>
<dbReference type="EMBL" id="ADLO01000059">
    <property type="protein sequence ID" value="KGF55317.1"/>
    <property type="molecule type" value="Genomic_DNA"/>
</dbReference>